<geneLocation type="plasmid" evidence="3">
    <name>pp63_b</name>
</geneLocation>
<dbReference type="InterPro" id="IPR037523">
    <property type="entry name" value="VOC_core"/>
</dbReference>
<dbReference type="InterPro" id="IPR004360">
    <property type="entry name" value="Glyas_Fos-R_dOase_dom"/>
</dbReference>
<evidence type="ECO:0000259" key="1">
    <source>
        <dbReference type="PROSITE" id="PS51819"/>
    </source>
</evidence>
<dbReference type="GO" id="GO:0016829">
    <property type="term" value="F:lyase activity"/>
    <property type="evidence" value="ECO:0007669"/>
    <property type="project" value="UniProtKB-KW"/>
</dbReference>
<organism evidence="2 3">
    <name type="scientific">Phaeobacter gallaeciensis</name>
    <dbReference type="NCBI Taxonomy" id="60890"/>
    <lineage>
        <taxon>Bacteria</taxon>
        <taxon>Pseudomonadati</taxon>
        <taxon>Pseudomonadota</taxon>
        <taxon>Alphaproteobacteria</taxon>
        <taxon>Rhodobacterales</taxon>
        <taxon>Roseobacteraceae</taxon>
        <taxon>Phaeobacter</taxon>
    </lineage>
</organism>
<proteinExistence type="predicted"/>
<reference evidence="2 3" key="1">
    <citation type="journal article" date="2017" name="Front. Microbiol.">
        <title>Phaeobacter piscinae sp. nov., a species of the Roseobacter group and potential aquaculture probiont.</title>
        <authorList>
            <person name="Sonnenschein E.C."/>
            <person name="Phippen C.B.W."/>
            <person name="Nielsen K.F."/>
            <person name="Mateiu R.V."/>
            <person name="Melchiorsen J."/>
            <person name="Gram L."/>
            <person name="Overmann J."/>
            <person name="Freese H.M."/>
        </authorList>
    </citation>
    <scope>NUCLEOTIDE SEQUENCE [LARGE SCALE GENOMIC DNA]</scope>
    <source>
        <strain evidence="2 3">P63</strain>
    </source>
</reference>
<evidence type="ECO:0000313" key="3">
    <source>
        <dbReference type="Proteomes" id="UP000217545"/>
    </source>
</evidence>
<dbReference type="EMBL" id="CP010786">
    <property type="protein sequence ID" value="ATF08036.1"/>
    <property type="molecule type" value="Genomic_DNA"/>
</dbReference>
<dbReference type="Gene3D" id="3.10.180.10">
    <property type="entry name" value="2,3-Dihydroxybiphenyl 1,2-Dioxygenase, domain 1"/>
    <property type="match status" value="2"/>
</dbReference>
<dbReference type="SUPFAM" id="SSF54593">
    <property type="entry name" value="Glyoxalase/Bleomycin resistance protein/Dihydroxybiphenyl dioxygenase"/>
    <property type="match status" value="2"/>
</dbReference>
<feature type="domain" description="VOC" evidence="1">
    <location>
        <begin position="11"/>
        <end position="119"/>
    </location>
</feature>
<dbReference type="RefSeq" id="WP_024099484.1">
    <property type="nucleotide sequence ID" value="NZ_CP010591.1"/>
</dbReference>
<evidence type="ECO:0000313" key="2">
    <source>
        <dbReference type="EMBL" id="ATF08036.1"/>
    </source>
</evidence>
<dbReference type="Proteomes" id="UP000217545">
    <property type="component" value="Plasmid pP63_b"/>
</dbReference>
<feature type="domain" description="VOC" evidence="1">
    <location>
        <begin position="136"/>
        <end position="254"/>
    </location>
</feature>
<dbReference type="GeneID" id="31848483"/>
<keyword evidence="2" id="KW-0456">Lyase</keyword>
<keyword evidence="2" id="KW-0614">Plasmid</keyword>
<dbReference type="PROSITE" id="PS51819">
    <property type="entry name" value="VOC"/>
    <property type="match status" value="2"/>
</dbReference>
<dbReference type="Pfam" id="PF00903">
    <property type="entry name" value="Glyoxalase"/>
    <property type="match status" value="2"/>
</dbReference>
<protein>
    <submittedName>
        <fullName evidence="2">Lactoylglutathione lyase</fullName>
    </submittedName>
</protein>
<dbReference type="InterPro" id="IPR029068">
    <property type="entry name" value="Glyas_Bleomycin-R_OHBP_Dase"/>
</dbReference>
<dbReference type="AlphaFoldDB" id="A0AAC9ZC20"/>
<name>A0AAC9ZC20_9RHOB</name>
<sequence length="283" mass="31857">MPHSTVQAGAYLHHVAFESSDPERLANFYAANMDMDVEKISDTEFRCTGPLRRFVAVKGEDQKLAYAGLAYRNAGVLADQRALAEANGVEILDNVSPYFEDGAFAVRDNDGHLICFGMAKTRTVSYKPERDGIHAPTQHLTFATQNIEGFKEFYVDKLGFFLSDRVLHENGEPATIFTTTNHEHHTIACFKSDRTGVDHHSYEAGTMDNIKQFCDRFSANDVLLTWGPGRHGPGNNLFVFYTDPDGNWIEISGELETIYDRDVIDWPQDARTLNKWGRAVLRS</sequence>
<accession>A0AAC9ZC20</accession>
<gene>
    <name evidence="2" type="ORF">PhaeoP63_04004</name>
</gene>